<gene>
    <name evidence="4" type="ORF">VHUM_01552</name>
</gene>
<accession>A0A7D8YYN0</accession>
<dbReference type="InterPro" id="IPR000717">
    <property type="entry name" value="PCI_dom"/>
</dbReference>
<evidence type="ECO:0000259" key="3">
    <source>
        <dbReference type="SMART" id="SM00088"/>
    </source>
</evidence>
<proteinExistence type="inferred from homology"/>
<evidence type="ECO:0000313" key="4">
    <source>
        <dbReference type="EMBL" id="TXT13151.1"/>
    </source>
</evidence>
<evidence type="ECO:0000256" key="2">
    <source>
        <dbReference type="SAM" id="MobiDB-lite"/>
    </source>
</evidence>
<feature type="domain" description="PCI" evidence="3">
    <location>
        <begin position="302"/>
        <end position="396"/>
    </location>
</feature>
<protein>
    <recommendedName>
        <fullName evidence="3">PCI domain-containing protein</fullName>
    </recommendedName>
</protein>
<feature type="region of interest" description="Disordered" evidence="2">
    <location>
        <begin position="410"/>
        <end position="442"/>
    </location>
</feature>
<comment type="similarity">
    <text evidence="1">Belongs to the CSN7/EIF3M family. CSN7 subfamily.</text>
</comment>
<dbReference type="AlphaFoldDB" id="A0A7D8YYN0"/>
<dbReference type="SMART" id="SM00088">
    <property type="entry name" value="PINT"/>
    <property type="match status" value="1"/>
</dbReference>
<name>A0A7D8YYN0_VANHU</name>
<dbReference type="OrthoDB" id="10267031at2759"/>
<dbReference type="GO" id="GO:0005852">
    <property type="term" value="C:eukaryotic translation initiation factor 3 complex"/>
    <property type="evidence" value="ECO:0007669"/>
    <property type="project" value="TreeGrafter"/>
</dbReference>
<evidence type="ECO:0000313" key="5">
    <source>
        <dbReference type="Proteomes" id="UP000473826"/>
    </source>
</evidence>
<organism evidence="4 5">
    <name type="scientific">Vanrija humicola</name>
    <name type="common">Yeast</name>
    <name type="synonym">Cryptococcus humicola</name>
    <dbReference type="NCBI Taxonomy" id="5417"/>
    <lineage>
        <taxon>Eukaryota</taxon>
        <taxon>Fungi</taxon>
        <taxon>Dikarya</taxon>
        <taxon>Basidiomycota</taxon>
        <taxon>Agaricomycotina</taxon>
        <taxon>Tremellomycetes</taxon>
        <taxon>Trichosporonales</taxon>
        <taxon>Trichosporonaceae</taxon>
        <taxon>Vanrija</taxon>
    </lineage>
</organism>
<dbReference type="InterPro" id="IPR045237">
    <property type="entry name" value="COPS7/eIF3m"/>
</dbReference>
<dbReference type="Pfam" id="PF01399">
    <property type="entry name" value="PCI"/>
    <property type="match status" value="1"/>
</dbReference>
<reference evidence="4 5" key="1">
    <citation type="journal article" date="2019" name="PLoS Genet.">
        <title>Convergent evolution of linked mating-type loci in basidiomycete fungi.</title>
        <authorList>
            <person name="Sun S."/>
            <person name="Coelho M.A."/>
            <person name="Heitman J."/>
            <person name="Nowrousian M."/>
        </authorList>
    </citation>
    <scope>NUCLEOTIDE SEQUENCE [LARGE SCALE GENOMIC DNA]</scope>
    <source>
        <strain evidence="4 5">CBS 4282</strain>
    </source>
</reference>
<comment type="caution">
    <text evidence="4">The sequence shown here is derived from an EMBL/GenBank/DDBJ whole genome shotgun (WGS) entry which is preliminary data.</text>
</comment>
<evidence type="ECO:0000256" key="1">
    <source>
        <dbReference type="ARBA" id="ARBA00008482"/>
    </source>
</evidence>
<dbReference type="EMBL" id="QKWK01000003">
    <property type="protein sequence ID" value="TXT13151.1"/>
    <property type="molecule type" value="Genomic_DNA"/>
</dbReference>
<dbReference type="PANTHER" id="PTHR15350:SF2">
    <property type="entry name" value="EUKARYOTIC TRANSLATION INITIATION FACTOR 3 SUBUNIT M"/>
    <property type="match status" value="1"/>
</dbReference>
<dbReference type="GO" id="GO:0002183">
    <property type="term" value="P:cytoplasmic translational initiation"/>
    <property type="evidence" value="ECO:0007669"/>
    <property type="project" value="TreeGrafter"/>
</dbReference>
<keyword evidence="5" id="KW-1185">Reference proteome</keyword>
<dbReference type="PANTHER" id="PTHR15350">
    <property type="entry name" value="COP9 SIGNALOSOME COMPLEX SUBUNIT 7/DENDRITIC CELL PROTEIN GA17"/>
    <property type="match status" value="1"/>
</dbReference>
<sequence>MSDAVAIAPELPFRQQISETLQLAARSTPVAEQQAVRDILTVFDQKAQGGEADDEAKRDIVRKVVDVYSQTKGALEAAKESEAESTHLLLQYVLASTFEPTSEEYAKLVKQVVEAVRVGGEAAAEAGRTTKAEAAARILNNTYNYLDATSPLRPTVLLALITLLGAFDDLSTLTVTSASLSASLAQWSVSEADKVAFLTAASAVYEKAGDLDHAYILSLLALERSVDAKLVEHALALALAQSNRFDLDDLFKVQGARDALQGKAAELVALFTSADEIEAVAQATTWTAANGPYVSGLGVAGLDADEVLRKVRLIALATLAARSATKQLAYADLASALAVDASEVEAWVIDAIRADLLQARLSQPLSVVRIISVSSRATRRFGSEEWTLLERRLAEWKAAVTDARQVVDDAEAVAAQGPATHQRRPQQQRRQENQQATEEVAA</sequence>
<dbReference type="Proteomes" id="UP000473826">
    <property type="component" value="Unassembled WGS sequence"/>
</dbReference>